<proteinExistence type="predicted"/>
<dbReference type="SUPFAM" id="SSF161219">
    <property type="entry name" value="CHY zinc finger-like"/>
    <property type="match status" value="1"/>
</dbReference>
<keyword evidence="1" id="KW-0479">Metal-binding</keyword>
<dbReference type="InterPro" id="IPR037274">
    <property type="entry name" value="Znf_CHY_sf"/>
</dbReference>
<organism evidence="6 7">
    <name type="scientific">Fructobacillus apis</name>
    <dbReference type="NCBI Taxonomy" id="2935017"/>
    <lineage>
        <taxon>Bacteria</taxon>
        <taxon>Bacillati</taxon>
        <taxon>Bacillota</taxon>
        <taxon>Bacilli</taxon>
        <taxon>Lactobacillales</taxon>
        <taxon>Lactobacillaceae</taxon>
        <taxon>Fructobacillus</taxon>
    </lineage>
</organism>
<name>A0ABT0ZPZ2_9LACO</name>
<evidence type="ECO:0000313" key="7">
    <source>
        <dbReference type="Proteomes" id="UP001523234"/>
    </source>
</evidence>
<evidence type="ECO:0000259" key="4">
    <source>
        <dbReference type="PROSITE" id="PS50081"/>
    </source>
</evidence>
<evidence type="ECO:0000256" key="1">
    <source>
        <dbReference type="ARBA" id="ARBA00022723"/>
    </source>
</evidence>
<evidence type="ECO:0000256" key="2">
    <source>
        <dbReference type="ARBA" id="ARBA00022771"/>
    </source>
</evidence>
<accession>A0ABT0ZPZ2</accession>
<dbReference type="InterPro" id="IPR008913">
    <property type="entry name" value="Znf_CHY"/>
</dbReference>
<reference evidence="6 7" key="1">
    <citation type="submission" date="2022-06" db="EMBL/GenBank/DDBJ databases">
        <title>Fructobacillus taiwanensis sp. nov., isolated from the honeybee.</title>
        <authorList>
            <person name="Chen Y.-S."/>
            <person name="Wang L.-T."/>
            <person name="Lee Y.-S."/>
            <person name="Chang Y.-C."/>
            <person name="Wu H.-C."/>
            <person name="Liao C.-Y."/>
            <person name="Chen W.-H."/>
            <person name="Deng J.-N."/>
            <person name="Wang Y.-H."/>
        </authorList>
    </citation>
    <scope>NUCLEOTIDE SEQUENCE [LARGE SCALE GENOMIC DNA]</scope>
    <source>
        <strain evidence="6 7">W13</strain>
    </source>
</reference>
<dbReference type="InterPro" id="IPR002219">
    <property type="entry name" value="PKC_DAG/PE"/>
</dbReference>
<dbReference type="InterPro" id="IPR016694">
    <property type="entry name" value="UCP017292"/>
</dbReference>
<dbReference type="Pfam" id="PF05495">
    <property type="entry name" value="zf-CHY"/>
    <property type="match status" value="1"/>
</dbReference>
<keyword evidence="2" id="KW-0863">Zinc-finger</keyword>
<feature type="domain" description="Phorbol-ester/DAG-type" evidence="4">
    <location>
        <begin position="52"/>
        <end position="105"/>
    </location>
</feature>
<dbReference type="PIRSF" id="PIRSF017292">
    <property type="entry name" value="UCP017292_Znf_CHY"/>
    <property type="match status" value="1"/>
</dbReference>
<keyword evidence="7" id="KW-1185">Reference proteome</keyword>
<evidence type="ECO:0000259" key="5">
    <source>
        <dbReference type="PROSITE" id="PS51266"/>
    </source>
</evidence>
<protein>
    <submittedName>
        <fullName evidence="6">CHY zinc finger protein</fullName>
    </submittedName>
</protein>
<dbReference type="RefSeq" id="WP_252442853.1">
    <property type="nucleotide sequence ID" value="NZ_JAMWYK010000002.1"/>
</dbReference>
<dbReference type="PROSITE" id="PS50081">
    <property type="entry name" value="ZF_DAG_PE_2"/>
    <property type="match status" value="1"/>
</dbReference>
<evidence type="ECO:0000313" key="6">
    <source>
        <dbReference type="EMBL" id="MCO0832060.1"/>
    </source>
</evidence>
<sequence>MIKETNTKIKGQDIGPTGTCRHYHQEVDVVGLLCSNCQQYYACFQCHDELEKHSFEPSSVSEGHPVPCGVCHSLLTYDEYQEGACVNCQSPFNPKCSLHKDYYFCS</sequence>
<dbReference type="PROSITE" id="PS51266">
    <property type="entry name" value="ZF_CHY"/>
    <property type="match status" value="1"/>
</dbReference>
<gene>
    <name evidence="6" type="ORF">NFX39_03000</name>
</gene>
<evidence type="ECO:0000256" key="3">
    <source>
        <dbReference type="ARBA" id="ARBA00022833"/>
    </source>
</evidence>
<dbReference type="EMBL" id="JAMWYK010000002">
    <property type="protein sequence ID" value="MCO0832060.1"/>
    <property type="molecule type" value="Genomic_DNA"/>
</dbReference>
<comment type="caution">
    <text evidence="6">The sequence shown here is derived from an EMBL/GenBank/DDBJ whole genome shotgun (WGS) entry which is preliminary data.</text>
</comment>
<keyword evidence="3" id="KW-0862">Zinc</keyword>
<dbReference type="Proteomes" id="UP001523234">
    <property type="component" value="Unassembled WGS sequence"/>
</dbReference>
<feature type="domain" description="CHY-type" evidence="5">
    <location>
        <begin position="13"/>
        <end position="90"/>
    </location>
</feature>